<keyword evidence="3" id="KW-1185">Reference proteome</keyword>
<sequence length="109" mass="11529">MTTVPVYDAESMRSTAGKVDGIADRIVEDKAKLRGVEGESPFGEVEDEDTDDPERVDSALGSFTSGMQAEFDAAQQHMAEASGALRNAIAAMTEADEQAASNLTMRGEA</sequence>
<dbReference type="EMBL" id="BAAALN010000007">
    <property type="protein sequence ID" value="GAA1241555.1"/>
    <property type="molecule type" value="Genomic_DNA"/>
</dbReference>
<dbReference type="Proteomes" id="UP001500653">
    <property type="component" value="Unassembled WGS sequence"/>
</dbReference>
<comment type="caution">
    <text evidence="2">The sequence shown here is derived from an EMBL/GenBank/DDBJ whole genome shotgun (WGS) entry which is preliminary data.</text>
</comment>
<name>A0ABN1W9B4_9PSEU</name>
<proteinExistence type="predicted"/>
<reference evidence="2 3" key="1">
    <citation type="journal article" date="2019" name="Int. J. Syst. Evol. Microbiol.">
        <title>The Global Catalogue of Microorganisms (GCM) 10K type strain sequencing project: providing services to taxonomists for standard genome sequencing and annotation.</title>
        <authorList>
            <consortium name="The Broad Institute Genomics Platform"/>
            <consortium name="The Broad Institute Genome Sequencing Center for Infectious Disease"/>
            <person name="Wu L."/>
            <person name="Ma J."/>
        </authorList>
    </citation>
    <scope>NUCLEOTIDE SEQUENCE [LARGE SCALE GENOMIC DNA]</scope>
    <source>
        <strain evidence="2 3">JCM 13023</strain>
    </source>
</reference>
<feature type="compositionally biased region" description="Acidic residues" evidence="1">
    <location>
        <begin position="44"/>
        <end position="54"/>
    </location>
</feature>
<evidence type="ECO:0000256" key="1">
    <source>
        <dbReference type="SAM" id="MobiDB-lite"/>
    </source>
</evidence>
<organism evidence="2 3">
    <name type="scientific">Prauserella halophila</name>
    <dbReference type="NCBI Taxonomy" id="185641"/>
    <lineage>
        <taxon>Bacteria</taxon>
        <taxon>Bacillati</taxon>
        <taxon>Actinomycetota</taxon>
        <taxon>Actinomycetes</taxon>
        <taxon>Pseudonocardiales</taxon>
        <taxon>Pseudonocardiaceae</taxon>
        <taxon>Prauserella</taxon>
    </lineage>
</organism>
<accession>A0ABN1W9B4</accession>
<evidence type="ECO:0008006" key="4">
    <source>
        <dbReference type="Google" id="ProtNLM"/>
    </source>
</evidence>
<evidence type="ECO:0000313" key="2">
    <source>
        <dbReference type="EMBL" id="GAA1241555.1"/>
    </source>
</evidence>
<evidence type="ECO:0000313" key="3">
    <source>
        <dbReference type="Proteomes" id="UP001500653"/>
    </source>
</evidence>
<gene>
    <name evidence="2" type="ORF">GCM10009676_28330</name>
</gene>
<feature type="region of interest" description="Disordered" evidence="1">
    <location>
        <begin position="35"/>
        <end position="55"/>
    </location>
</feature>
<protein>
    <recommendedName>
        <fullName evidence="4">PE domain-containing protein</fullName>
    </recommendedName>
</protein>